<reference evidence="11" key="1">
    <citation type="submission" date="2022-01" db="EMBL/GenBank/DDBJ databases">
        <authorList>
            <person name="King R."/>
        </authorList>
    </citation>
    <scope>NUCLEOTIDE SEQUENCE</scope>
</reference>
<gene>
    <name evidence="11" type="ORF">PHAECO_LOCUS5022</name>
</gene>
<keyword evidence="5" id="KW-0443">Lipid metabolism</keyword>
<dbReference type="InterPro" id="IPR006693">
    <property type="entry name" value="AB_hydrolase_lipase"/>
</dbReference>
<evidence type="ECO:0000313" key="11">
    <source>
        <dbReference type="EMBL" id="CAH1154350.1"/>
    </source>
</evidence>
<evidence type="ECO:0000313" key="12">
    <source>
        <dbReference type="Proteomes" id="UP001153737"/>
    </source>
</evidence>
<evidence type="ECO:0000256" key="9">
    <source>
        <dbReference type="SAM" id="SignalP"/>
    </source>
</evidence>
<keyword evidence="3 7" id="KW-0378">Hydrolase</keyword>
<dbReference type="Gene3D" id="3.40.50.1820">
    <property type="entry name" value="alpha/beta hydrolase"/>
    <property type="match status" value="1"/>
</dbReference>
<evidence type="ECO:0000259" key="10">
    <source>
        <dbReference type="Pfam" id="PF04083"/>
    </source>
</evidence>
<feature type="active site" description="Charge relay system" evidence="8">
    <location>
        <position position="394"/>
    </location>
</feature>
<keyword evidence="2 9" id="KW-0732">Signal</keyword>
<dbReference type="PIRSF" id="PIRSF000862">
    <property type="entry name" value="Steryl_ester_lip"/>
    <property type="match status" value="1"/>
</dbReference>
<evidence type="ECO:0000256" key="8">
    <source>
        <dbReference type="PIRSR" id="PIRSR000862-1"/>
    </source>
</evidence>
<dbReference type="GO" id="GO:0016042">
    <property type="term" value="P:lipid catabolic process"/>
    <property type="evidence" value="ECO:0007669"/>
    <property type="project" value="UniProtKB-KW"/>
</dbReference>
<proteinExistence type="inferred from homology"/>
<feature type="signal peptide" evidence="9">
    <location>
        <begin position="1"/>
        <end position="20"/>
    </location>
</feature>
<accession>A0A9P0DLL5</accession>
<feature type="chain" id="PRO_5040393731" description="Lipase" evidence="9">
    <location>
        <begin position="21"/>
        <end position="417"/>
    </location>
</feature>
<evidence type="ECO:0000256" key="6">
    <source>
        <dbReference type="ARBA" id="ARBA00023180"/>
    </source>
</evidence>
<comment type="similarity">
    <text evidence="1 7">Belongs to the AB hydrolase superfamily. Lipase family.</text>
</comment>
<keyword evidence="12" id="KW-1185">Reference proteome</keyword>
<dbReference type="Pfam" id="PF04083">
    <property type="entry name" value="Abhydro_lipase"/>
    <property type="match status" value="1"/>
</dbReference>
<organism evidence="11 12">
    <name type="scientific">Phaedon cochleariae</name>
    <name type="common">Mustard beetle</name>
    <dbReference type="NCBI Taxonomy" id="80249"/>
    <lineage>
        <taxon>Eukaryota</taxon>
        <taxon>Metazoa</taxon>
        <taxon>Ecdysozoa</taxon>
        <taxon>Arthropoda</taxon>
        <taxon>Hexapoda</taxon>
        <taxon>Insecta</taxon>
        <taxon>Pterygota</taxon>
        <taxon>Neoptera</taxon>
        <taxon>Endopterygota</taxon>
        <taxon>Coleoptera</taxon>
        <taxon>Polyphaga</taxon>
        <taxon>Cucujiformia</taxon>
        <taxon>Chrysomeloidea</taxon>
        <taxon>Chrysomelidae</taxon>
        <taxon>Chrysomelinae</taxon>
        <taxon>Chrysomelini</taxon>
        <taxon>Phaedon</taxon>
    </lineage>
</organism>
<evidence type="ECO:0000256" key="2">
    <source>
        <dbReference type="ARBA" id="ARBA00022729"/>
    </source>
</evidence>
<feature type="active site" description="Charge relay system" evidence="8">
    <location>
        <position position="363"/>
    </location>
</feature>
<dbReference type="InterPro" id="IPR025483">
    <property type="entry name" value="Lipase_euk"/>
</dbReference>
<dbReference type="FunFam" id="3.40.50.1820:FF:000057">
    <property type="entry name" value="Lipase"/>
    <property type="match status" value="1"/>
</dbReference>
<evidence type="ECO:0000256" key="1">
    <source>
        <dbReference type="ARBA" id="ARBA00010701"/>
    </source>
</evidence>
<sequence length="417" mass="47262">MISVLGLVLIILLACQIVSCAFFPRKNNVCNKIPDYATLFINDKNCWYNPDVRSSMEEILKRNGYRAEKHKVTTEDGYILTMFRIPATFPADPVSQGRPILIQHGIGGTGVFWILQGQNSLAFFLSRNGYDVWLSTTRGGTYSNRHERLTTADPEYWNYSFHEHGIYDLPAMTTYISKITGRKGDITYIGHSMGTTMSYIYSILRKKHAEEHLNGIISFAPVAYTRNVKGLYRFLSPFADTLVHLLNGIGIYAIGDLPIYSKIISTLCGTYPSVIFCELSVALTSGLSVEEERPDLLPVFGSYFPAGTSLKLIQHFSQCINAGYLQFYDYGDQNIVKYNATKPPIYDLNAISVPVHLFVGQKDFIGNVEDSETLFRQLKSNRVPTSMSFYNYAHNDFFLGRNFENLYSQLLKTIRML</sequence>
<protein>
    <recommendedName>
        <fullName evidence="7">Lipase</fullName>
    </recommendedName>
</protein>
<keyword evidence="6" id="KW-0325">Glycoprotein</keyword>
<name>A0A9P0DLL5_PHACE</name>
<dbReference type="SUPFAM" id="SSF53474">
    <property type="entry name" value="alpha/beta-Hydrolases"/>
    <property type="match status" value="1"/>
</dbReference>
<dbReference type="InterPro" id="IPR029058">
    <property type="entry name" value="AB_hydrolase_fold"/>
</dbReference>
<keyword evidence="4 7" id="KW-0442">Lipid degradation</keyword>
<evidence type="ECO:0000256" key="5">
    <source>
        <dbReference type="ARBA" id="ARBA00023098"/>
    </source>
</evidence>
<evidence type="ECO:0000256" key="7">
    <source>
        <dbReference type="PIRNR" id="PIRNR000862"/>
    </source>
</evidence>
<evidence type="ECO:0000256" key="3">
    <source>
        <dbReference type="ARBA" id="ARBA00022801"/>
    </source>
</evidence>
<dbReference type="EMBL" id="OU896721">
    <property type="protein sequence ID" value="CAH1154350.1"/>
    <property type="molecule type" value="Genomic_DNA"/>
</dbReference>
<feature type="active site" description="Nucleophile" evidence="8">
    <location>
        <position position="192"/>
    </location>
</feature>
<evidence type="ECO:0000256" key="4">
    <source>
        <dbReference type="ARBA" id="ARBA00022963"/>
    </source>
</evidence>
<dbReference type="GO" id="GO:0016788">
    <property type="term" value="F:hydrolase activity, acting on ester bonds"/>
    <property type="evidence" value="ECO:0007669"/>
    <property type="project" value="InterPro"/>
</dbReference>
<reference evidence="11" key="2">
    <citation type="submission" date="2022-10" db="EMBL/GenBank/DDBJ databases">
        <authorList>
            <consortium name="ENA_rothamsted_submissions"/>
            <consortium name="culmorum"/>
            <person name="King R."/>
        </authorList>
    </citation>
    <scope>NUCLEOTIDE SEQUENCE</scope>
</reference>
<feature type="domain" description="Partial AB-hydrolase lipase" evidence="10">
    <location>
        <begin position="57"/>
        <end position="116"/>
    </location>
</feature>
<dbReference type="OrthoDB" id="9974421at2759"/>
<dbReference type="AlphaFoldDB" id="A0A9P0DLL5"/>
<dbReference type="Proteomes" id="UP001153737">
    <property type="component" value="Chromosome 15"/>
</dbReference>
<dbReference type="PANTHER" id="PTHR11005">
    <property type="entry name" value="LYSOSOMAL ACID LIPASE-RELATED"/>
    <property type="match status" value="1"/>
</dbReference>